<feature type="transmembrane region" description="Helical" evidence="2">
    <location>
        <begin position="283"/>
        <end position="302"/>
    </location>
</feature>
<organism evidence="3 4">
    <name type="scientific">Aulographum hederae CBS 113979</name>
    <dbReference type="NCBI Taxonomy" id="1176131"/>
    <lineage>
        <taxon>Eukaryota</taxon>
        <taxon>Fungi</taxon>
        <taxon>Dikarya</taxon>
        <taxon>Ascomycota</taxon>
        <taxon>Pezizomycotina</taxon>
        <taxon>Dothideomycetes</taxon>
        <taxon>Pleosporomycetidae</taxon>
        <taxon>Aulographales</taxon>
        <taxon>Aulographaceae</taxon>
    </lineage>
</organism>
<feature type="region of interest" description="Disordered" evidence="1">
    <location>
        <begin position="1"/>
        <end position="135"/>
    </location>
</feature>
<evidence type="ECO:0000313" key="4">
    <source>
        <dbReference type="Proteomes" id="UP000800041"/>
    </source>
</evidence>
<keyword evidence="2" id="KW-0812">Transmembrane</keyword>
<keyword evidence="4" id="KW-1185">Reference proteome</keyword>
<sequence length="310" mass="33460">MPTPPMSPTLSTNDEDIERLALSDSPSPSSQEELHRRPIVERDQDPATEALRKPSDPSTLPDLSSLTSFPFASIPSSYANPSTGSAQTSKPLSSTGPTSSFNTGEPSSFNKQTEDYPAVSSANATDGSGSESDRYHYSTDELAGAGTAFSDPVRILPRRRRRREENVIIKDSRGIESAQRPRNLYGTRKAGDEDHPEAPQGYYREVTPHGIPADAQPLSTLRKCLLVSLFLAVSAVGCIAGLSINSHIVTHVPIKRMILFLCLSAIIFLSAAAMVVARCDSSYILQVATLEMVVGLIVLTELQTVRTSLT</sequence>
<feature type="transmembrane region" description="Helical" evidence="2">
    <location>
        <begin position="225"/>
        <end position="245"/>
    </location>
</feature>
<feature type="compositionally biased region" description="Basic and acidic residues" evidence="1">
    <location>
        <begin position="32"/>
        <end position="55"/>
    </location>
</feature>
<gene>
    <name evidence="3" type="ORF">K402DRAFT_401894</name>
</gene>
<evidence type="ECO:0000256" key="1">
    <source>
        <dbReference type="SAM" id="MobiDB-lite"/>
    </source>
</evidence>
<dbReference type="AlphaFoldDB" id="A0A6G1H9A7"/>
<keyword evidence="2" id="KW-0472">Membrane</keyword>
<feature type="compositionally biased region" description="Low complexity" evidence="1">
    <location>
        <begin position="56"/>
        <end position="71"/>
    </location>
</feature>
<feature type="region of interest" description="Disordered" evidence="1">
    <location>
        <begin position="179"/>
        <end position="198"/>
    </location>
</feature>
<feature type="compositionally biased region" description="Polar residues" evidence="1">
    <location>
        <begin position="74"/>
        <end position="111"/>
    </location>
</feature>
<feature type="compositionally biased region" description="Polar residues" evidence="1">
    <location>
        <begin position="120"/>
        <end position="130"/>
    </location>
</feature>
<protein>
    <submittedName>
        <fullName evidence="3">Uncharacterized protein</fullName>
    </submittedName>
</protein>
<accession>A0A6G1H9A7</accession>
<dbReference type="EMBL" id="ML977144">
    <property type="protein sequence ID" value="KAF1989813.1"/>
    <property type="molecule type" value="Genomic_DNA"/>
</dbReference>
<name>A0A6G1H9A7_9PEZI</name>
<feature type="transmembrane region" description="Helical" evidence="2">
    <location>
        <begin position="257"/>
        <end position="277"/>
    </location>
</feature>
<proteinExistence type="predicted"/>
<reference evidence="3" key="1">
    <citation type="journal article" date="2020" name="Stud. Mycol.">
        <title>101 Dothideomycetes genomes: a test case for predicting lifestyles and emergence of pathogens.</title>
        <authorList>
            <person name="Haridas S."/>
            <person name="Albert R."/>
            <person name="Binder M."/>
            <person name="Bloem J."/>
            <person name="Labutti K."/>
            <person name="Salamov A."/>
            <person name="Andreopoulos B."/>
            <person name="Baker S."/>
            <person name="Barry K."/>
            <person name="Bills G."/>
            <person name="Bluhm B."/>
            <person name="Cannon C."/>
            <person name="Castanera R."/>
            <person name="Culley D."/>
            <person name="Daum C."/>
            <person name="Ezra D."/>
            <person name="Gonzalez J."/>
            <person name="Henrissat B."/>
            <person name="Kuo A."/>
            <person name="Liang C."/>
            <person name="Lipzen A."/>
            <person name="Lutzoni F."/>
            <person name="Magnuson J."/>
            <person name="Mondo S."/>
            <person name="Nolan M."/>
            <person name="Ohm R."/>
            <person name="Pangilinan J."/>
            <person name="Park H.-J."/>
            <person name="Ramirez L."/>
            <person name="Alfaro M."/>
            <person name="Sun H."/>
            <person name="Tritt A."/>
            <person name="Yoshinaga Y."/>
            <person name="Zwiers L.-H."/>
            <person name="Turgeon B."/>
            <person name="Goodwin S."/>
            <person name="Spatafora J."/>
            <person name="Crous P."/>
            <person name="Grigoriev I."/>
        </authorList>
    </citation>
    <scope>NUCLEOTIDE SEQUENCE</scope>
    <source>
        <strain evidence="3">CBS 113979</strain>
    </source>
</reference>
<evidence type="ECO:0000256" key="2">
    <source>
        <dbReference type="SAM" id="Phobius"/>
    </source>
</evidence>
<dbReference type="Proteomes" id="UP000800041">
    <property type="component" value="Unassembled WGS sequence"/>
</dbReference>
<keyword evidence="2" id="KW-1133">Transmembrane helix</keyword>
<evidence type="ECO:0000313" key="3">
    <source>
        <dbReference type="EMBL" id="KAF1989813.1"/>
    </source>
</evidence>